<reference evidence="1 2" key="1">
    <citation type="journal article" date="2024" name="Chem. Sci.">
        <title>Discovery of megapolipeptins by genome mining of a Burkholderiales bacteria collection.</title>
        <authorList>
            <person name="Paulo B.S."/>
            <person name="Recchia M.J.J."/>
            <person name="Lee S."/>
            <person name="Fergusson C.H."/>
            <person name="Romanowski S.B."/>
            <person name="Hernandez A."/>
            <person name="Krull N."/>
            <person name="Liu D.Y."/>
            <person name="Cavanagh H."/>
            <person name="Bos A."/>
            <person name="Gray C.A."/>
            <person name="Murphy B.T."/>
            <person name="Linington R.G."/>
            <person name="Eustaquio A.S."/>
        </authorList>
    </citation>
    <scope>NUCLEOTIDE SEQUENCE [LARGE SCALE GENOMIC DNA]</scope>
    <source>
        <strain evidence="1 2">RL17-350-BIC-E</strain>
    </source>
</reference>
<organism evidence="1 2">
    <name type="scientific">Paraburkholderia strydomiana</name>
    <dbReference type="NCBI Taxonomy" id="1245417"/>
    <lineage>
        <taxon>Bacteria</taxon>
        <taxon>Pseudomonadati</taxon>
        <taxon>Pseudomonadota</taxon>
        <taxon>Betaproteobacteria</taxon>
        <taxon>Burkholderiales</taxon>
        <taxon>Burkholderiaceae</taxon>
        <taxon>Paraburkholderia</taxon>
    </lineage>
</organism>
<evidence type="ECO:0008006" key="3">
    <source>
        <dbReference type="Google" id="ProtNLM"/>
    </source>
</evidence>
<dbReference type="RefSeq" id="WP_408154105.1">
    <property type="nucleotide sequence ID" value="NZ_JAQQCL010000013.1"/>
</dbReference>
<dbReference type="Proteomes" id="UP001629392">
    <property type="component" value="Unassembled WGS sequence"/>
</dbReference>
<dbReference type="EMBL" id="JAQQCL010000013">
    <property type="protein sequence ID" value="MFM0718241.1"/>
    <property type="molecule type" value="Genomic_DNA"/>
</dbReference>
<protein>
    <recommendedName>
        <fullName evidence="3">HNH endonuclease</fullName>
    </recommendedName>
</protein>
<proteinExistence type="predicted"/>
<name>A0ABW9EGS9_9BURK</name>
<evidence type="ECO:0000313" key="2">
    <source>
        <dbReference type="Proteomes" id="UP001629392"/>
    </source>
</evidence>
<sequence>MPRSSRDEFSPTVKRALCLRVGTHCSNPGCRNPTTGPTTDKSKVNNIGQAAHIAAAAPGPGSARYDASMTPEERSDIDNGIWLCQNCATMIDRDAARYTVTLLKEWKQQAEQVADEERGQNPVSRTELALMRAAIFKTPLGRSVSTAVAEIGLLATQELEQLDPRFAVELNVSGRKTQLVFRAKEPVTFSARVVPERRAEFREKMQALIEHGERLEMDAAEVQLEGSALLDIFRGADGTVVIDPHFRRPAVHKILLRDPSSNAVMVIDDFIGDVVGGTQSITFEGQAFKGLCALRYRFDRSIEGKEQNQSVQWTNNYGLWEGCSVRSLPYFNKMFRYVEALHNSWSTSWTMEIDGNEVLAGNGAFASVDDIREEHLILSYVSKVRELLALWSTDVPFSKTPISSKDIQDVSDLWTMLCECQRCPATDLDLGDRSFVPRTVKEANQIRDLVMRGQPVEITMERHFDHPFNLLGMHVTVHPTTLRFSKIKFGVVGVFADIKRGRSVRLTLTPSDDCVYSVDPSEHPVSFVTSAATDSMLFADATQILDRAIS</sequence>
<comment type="caution">
    <text evidence="1">The sequence shown here is derived from an EMBL/GenBank/DDBJ whole genome shotgun (WGS) entry which is preliminary data.</text>
</comment>
<accession>A0ABW9EGS9</accession>
<keyword evidence="2" id="KW-1185">Reference proteome</keyword>
<evidence type="ECO:0000313" key="1">
    <source>
        <dbReference type="EMBL" id="MFM0718241.1"/>
    </source>
</evidence>
<gene>
    <name evidence="1" type="ORF">PQQ73_18070</name>
</gene>